<dbReference type="PANTHER" id="PTHR33711">
    <property type="entry name" value="DIOXYGENASE, PUTATIVE (AFU_ORTHOLOGUE AFUA_2G02910)-RELATED"/>
    <property type="match status" value="1"/>
</dbReference>
<dbReference type="InterPro" id="IPR015889">
    <property type="entry name" value="Intradiol_dOase_core"/>
</dbReference>
<organism evidence="4 5">
    <name type="scientific">Piscinibacter gummiphilus</name>
    <dbReference type="NCBI Taxonomy" id="946333"/>
    <lineage>
        <taxon>Bacteria</taxon>
        <taxon>Pseudomonadati</taxon>
        <taxon>Pseudomonadota</taxon>
        <taxon>Betaproteobacteria</taxon>
        <taxon>Burkholderiales</taxon>
        <taxon>Sphaerotilaceae</taxon>
        <taxon>Piscinibacter</taxon>
    </lineage>
</organism>
<dbReference type="Proteomes" id="UP000193427">
    <property type="component" value="Chromosome"/>
</dbReference>
<dbReference type="SUPFAM" id="SSF49482">
    <property type="entry name" value="Aromatic compound dioxygenase"/>
    <property type="match status" value="1"/>
</dbReference>
<dbReference type="InterPro" id="IPR012785">
    <property type="entry name" value="Protocat_dOase_b"/>
</dbReference>
<dbReference type="EMBL" id="CP015118">
    <property type="protein sequence ID" value="ARN19401.1"/>
    <property type="molecule type" value="Genomic_DNA"/>
</dbReference>
<comment type="similarity">
    <text evidence="1">Belongs to the intradiol ring-cleavage dioxygenase family.</text>
</comment>
<dbReference type="KEGG" id="rgu:A4W93_05445"/>
<name>A0A1W6L4Z9_9BURK</name>
<evidence type="ECO:0000256" key="3">
    <source>
        <dbReference type="ARBA" id="ARBA00023002"/>
    </source>
</evidence>
<evidence type="ECO:0000313" key="5">
    <source>
        <dbReference type="Proteomes" id="UP000193427"/>
    </source>
</evidence>
<dbReference type="InterPro" id="IPR024756">
    <property type="entry name" value="PCDO_beta_N"/>
</dbReference>
<dbReference type="Pfam" id="PF00775">
    <property type="entry name" value="Dioxygenase_C"/>
    <property type="match status" value="1"/>
</dbReference>
<keyword evidence="2 4" id="KW-0223">Dioxygenase</keyword>
<dbReference type="GO" id="GO:0008199">
    <property type="term" value="F:ferric iron binding"/>
    <property type="evidence" value="ECO:0007669"/>
    <property type="project" value="InterPro"/>
</dbReference>
<dbReference type="Gene3D" id="2.60.130.10">
    <property type="entry name" value="Aromatic compound dioxygenase"/>
    <property type="match status" value="1"/>
</dbReference>
<dbReference type="Pfam" id="PF12391">
    <property type="entry name" value="PCDO_beta_N"/>
    <property type="match status" value="1"/>
</dbReference>
<protein>
    <submittedName>
        <fullName evidence="4">Protocatechuate 3,4-dioxygenase subunit beta</fullName>
    </submittedName>
</protein>
<evidence type="ECO:0000256" key="2">
    <source>
        <dbReference type="ARBA" id="ARBA00022964"/>
    </source>
</evidence>
<dbReference type="AlphaFoldDB" id="A0A1W6L4Z9"/>
<reference evidence="4 5" key="1">
    <citation type="submission" date="2016-04" db="EMBL/GenBank/DDBJ databases">
        <title>Complete genome sequence of natural rubber-degrading, novel Gram-negative bacterium, Rhizobacter gummiphilus strain NS21.</title>
        <authorList>
            <person name="Tabata M."/>
            <person name="Kasai D."/>
            <person name="Fukuda M."/>
        </authorList>
    </citation>
    <scope>NUCLEOTIDE SEQUENCE [LARGE SCALE GENOMIC DNA]</scope>
    <source>
        <strain evidence="4 5">NS21</strain>
    </source>
</reference>
<dbReference type="GO" id="GO:0018578">
    <property type="term" value="F:protocatechuate 3,4-dioxygenase activity"/>
    <property type="evidence" value="ECO:0007669"/>
    <property type="project" value="InterPro"/>
</dbReference>
<dbReference type="PANTHER" id="PTHR33711:SF10">
    <property type="entry name" value="INTRADIOL RING-CLEAVAGE DIOXYGENASES DOMAIN-CONTAINING PROTEIN"/>
    <property type="match status" value="1"/>
</dbReference>
<sequence length="230" mass="25802">MRFDPIPEGTWPDLLHAPYKSTAKRGPTKAPLRVASPVATNQSLGFQPSLIVPGDTDLTTRGQSAPLGEKIVVTGRVTDEDGKPVRNSLVEVWQCNAAGRYWHKKDQHNAPLDPNFFGFGKFLTDNEGRYRFVTIKPGAYPWGNHSKAWRPAHIHFSLFGNVLAQRLVTQMYFPNDPLFDFDPIFQSVPDVAARQRLVSRFSMDETVGDEMLGYVFDIVLRGRDATPFGL</sequence>
<dbReference type="InterPro" id="IPR050770">
    <property type="entry name" value="Intradiol_RC_Dioxygenase"/>
</dbReference>
<gene>
    <name evidence="4" type="ORF">A4W93_05445</name>
</gene>
<dbReference type="InterPro" id="IPR000627">
    <property type="entry name" value="Intradiol_dOase_C"/>
</dbReference>
<dbReference type="STRING" id="946333.A4W93_05445"/>
<dbReference type="RefSeq" id="WP_085749659.1">
    <property type="nucleotide sequence ID" value="NZ_BSPR01000002.1"/>
</dbReference>
<dbReference type="OrthoDB" id="9805815at2"/>
<keyword evidence="3" id="KW-0560">Oxidoreductase</keyword>
<dbReference type="PROSITE" id="PS00083">
    <property type="entry name" value="INTRADIOL_DIOXYGENAS"/>
    <property type="match status" value="1"/>
</dbReference>
<evidence type="ECO:0000313" key="4">
    <source>
        <dbReference type="EMBL" id="ARN19401.1"/>
    </source>
</evidence>
<dbReference type="GO" id="GO:0019619">
    <property type="term" value="P:3,4-dihydroxybenzoate catabolic process"/>
    <property type="evidence" value="ECO:0007669"/>
    <property type="project" value="InterPro"/>
</dbReference>
<evidence type="ECO:0000256" key="1">
    <source>
        <dbReference type="ARBA" id="ARBA00007825"/>
    </source>
</evidence>
<proteinExistence type="inferred from homology"/>
<dbReference type="NCBIfam" id="TIGR02422">
    <property type="entry name" value="protocat_beta"/>
    <property type="match status" value="1"/>
</dbReference>
<keyword evidence="5" id="KW-1185">Reference proteome</keyword>
<accession>A0A1W6L4Z9</accession>